<feature type="region of interest" description="Disordered" evidence="1">
    <location>
        <begin position="33"/>
        <end position="154"/>
    </location>
</feature>
<gene>
    <name evidence="2" type="ORF">ANE_LOCUS26550</name>
</gene>
<evidence type="ECO:0000256" key="1">
    <source>
        <dbReference type="SAM" id="MobiDB-lite"/>
    </source>
</evidence>
<dbReference type="EMBL" id="CABITT030000008">
    <property type="protein sequence ID" value="VVB16106.1"/>
    <property type="molecule type" value="Genomic_DNA"/>
</dbReference>
<protein>
    <submittedName>
        <fullName evidence="2">Uncharacterized protein</fullName>
    </submittedName>
</protein>
<reference evidence="2" key="1">
    <citation type="submission" date="2019-07" db="EMBL/GenBank/DDBJ databases">
        <authorList>
            <person name="Dittberner H."/>
        </authorList>
    </citation>
    <scope>NUCLEOTIDE SEQUENCE [LARGE SCALE GENOMIC DNA]</scope>
</reference>
<feature type="region of interest" description="Disordered" evidence="1">
    <location>
        <begin position="251"/>
        <end position="272"/>
    </location>
</feature>
<feature type="compositionally biased region" description="Basic and acidic residues" evidence="1">
    <location>
        <begin position="35"/>
        <end position="44"/>
    </location>
</feature>
<name>A0A565CRQ5_9BRAS</name>
<organism evidence="2 3">
    <name type="scientific">Arabis nemorensis</name>
    <dbReference type="NCBI Taxonomy" id="586526"/>
    <lineage>
        <taxon>Eukaryota</taxon>
        <taxon>Viridiplantae</taxon>
        <taxon>Streptophyta</taxon>
        <taxon>Embryophyta</taxon>
        <taxon>Tracheophyta</taxon>
        <taxon>Spermatophyta</taxon>
        <taxon>Magnoliopsida</taxon>
        <taxon>eudicotyledons</taxon>
        <taxon>Gunneridae</taxon>
        <taxon>Pentapetalae</taxon>
        <taxon>rosids</taxon>
        <taxon>malvids</taxon>
        <taxon>Brassicales</taxon>
        <taxon>Brassicaceae</taxon>
        <taxon>Arabideae</taxon>
        <taxon>Arabis</taxon>
    </lineage>
</organism>
<feature type="compositionally biased region" description="Polar residues" evidence="1">
    <location>
        <begin position="137"/>
        <end position="151"/>
    </location>
</feature>
<accession>A0A565CRQ5</accession>
<evidence type="ECO:0000313" key="3">
    <source>
        <dbReference type="Proteomes" id="UP000489600"/>
    </source>
</evidence>
<comment type="caution">
    <text evidence="2">The sequence shown here is derived from an EMBL/GenBank/DDBJ whole genome shotgun (WGS) entry which is preliminary data.</text>
</comment>
<sequence>MRDKSSQRLQQKIEESLVTLEYERLEKHYRKCKRLSHEEKDCSETRVAPKIKRRENSPLLRHRASPPRPQDNRKYYKSPEPQVDFHFRQDKHGRAYGDRIFSRNLSKERTHEVNQKDQQRNDQHYQHLGGGKEIVSPSYNRNKASMESNSRGHIPNLRHQLNLRARQGSYQSPQLQWREKEPSTESLRQIISDSTYSRKTPLERNLEKEIANIRAVAESSYHATTTNVGILGKAVMPTVLPQLIISSTELPEASKKCRGRPPKKDNSPCMLPRANSKKMRLCHVQSSPRRRNLDNNQQTVPQLEENPTGMRREPTDQRNISFGSHLPTQQHSGNFLSWRGVRNHHTILSTLDRAMANCAWMEKYPAARSEYHKFEGSDHRPITTFFSSNIQKGTFGLIKDSQIMKKSRN</sequence>
<evidence type="ECO:0000313" key="2">
    <source>
        <dbReference type="EMBL" id="VVB16106.1"/>
    </source>
</evidence>
<dbReference type="AlphaFoldDB" id="A0A565CRQ5"/>
<keyword evidence="3" id="KW-1185">Reference proteome</keyword>
<feature type="compositionally biased region" description="Basic and acidic residues" evidence="1">
    <location>
        <begin position="83"/>
        <end position="125"/>
    </location>
</feature>
<dbReference type="Proteomes" id="UP000489600">
    <property type="component" value="Unassembled WGS sequence"/>
</dbReference>
<feature type="region of interest" description="Disordered" evidence="1">
    <location>
        <begin position="287"/>
        <end position="312"/>
    </location>
</feature>
<proteinExistence type="predicted"/>